<feature type="region of interest" description="Disordered" evidence="1">
    <location>
        <begin position="176"/>
        <end position="709"/>
    </location>
</feature>
<dbReference type="EMBL" id="OU963894">
    <property type="protein sequence ID" value="CAH2979943.1"/>
    <property type="molecule type" value="Genomic_DNA"/>
</dbReference>
<evidence type="ECO:0000256" key="1">
    <source>
        <dbReference type="SAM" id="MobiDB-lite"/>
    </source>
</evidence>
<feature type="signal peptide" evidence="2">
    <location>
        <begin position="1"/>
        <end position="18"/>
    </location>
</feature>
<dbReference type="Pfam" id="PF16009">
    <property type="entry name" value="DUF4779"/>
    <property type="match status" value="1"/>
</dbReference>
<feature type="compositionally biased region" description="Low complexity" evidence="1">
    <location>
        <begin position="359"/>
        <end position="374"/>
    </location>
</feature>
<evidence type="ECO:0000313" key="4">
    <source>
        <dbReference type="Proteomes" id="UP001153292"/>
    </source>
</evidence>
<sequence>MTFFTNSVIFLCLVSVNALSIEKVSEKNNVTKRQAEFFPDWVPFKNKHGEELGEFVSVPKTKLKKRLAPPVNFILRAVAEPEGDDYYEKGQGGDSDSEDYYEKKEWSDVNRPAEIVETDKILNHTDISDIDGVVNIITTKPALDVDKIQISLFDNNANKTKNGTNDSIAEEIKENKSVEVEKKESSEEKAQDKKVDKKYEEEAEYEESDVEKRKPEETEEEKRENDAKKAKILDSVDELKVRHAEEQRVISEKEEEVFREEHERNNLKHNPNVGKYDNRGGYKKVSEYDEYEDREDPVHDKYRINPFKDASVTTRQPKKTRKQKKNKSKKEGVGKLSVFKNPQLYMVYDEETGEETTKRPTSTSSLKSSRFSSRYATSTSSPDLEENESISLVPQNTEGKEGEPTLYFPKTRKNKRRRKNKKTTPEPDSHVAETIKETAKGLTTAPGFPMTGTGPDTTVTAADTTATATDTTGTGLDTTGAGTVTTAQETAPSAVSDTVPASSDHKGHKDKNENYKKGGGREYKSEHHEQHEEHGKKAYEGVHKDTKTAKGHHDREDHLGKYSDHDDHKQSHHVESGHYGDHHHEEHGKKHAKYEESGKHSKGHSTKGSHDIHKKDEYEKKVEFFEEEGDSAEEEKHGGYADEKSHKMGGHFGKGKHQEGHHQHHKGDSGHFQKGGHAVGHKGHRASGGHDGHNKNGLAHHHEEGKKSGKKWVYHHGHPAKTANLVLIDRRADQYYHGPQYYG</sequence>
<feature type="compositionally biased region" description="Basic and acidic residues" evidence="1">
    <location>
        <begin position="276"/>
        <end position="287"/>
    </location>
</feature>
<dbReference type="Proteomes" id="UP001153292">
    <property type="component" value="Chromosome 1"/>
</dbReference>
<proteinExistence type="predicted"/>
<accession>A0ABN8L4V3</accession>
<feature type="compositionally biased region" description="Basic and acidic residues" evidence="1">
    <location>
        <begin position="423"/>
        <end position="439"/>
    </location>
</feature>
<feature type="chain" id="PRO_5046615511" evidence="2">
    <location>
        <begin position="19"/>
        <end position="743"/>
    </location>
</feature>
<organism evidence="3 4">
    <name type="scientific">Chilo suppressalis</name>
    <name type="common">Asiatic rice borer moth</name>
    <dbReference type="NCBI Taxonomy" id="168631"/>
    <lineage>
        <taxon>Eukaryota</taxon>
        <taxon>Metazoa</taxon>
        <taxon>Ecdysozoa</taxon>
        <taxon>Arthropoda</taxon>
        <taxon>Hexapoda</taxon>
        <taxon>Insecta</taxon>
        <taxon>Pterygota</taxon>
        <taxon>Neoptera</taxon>
        <taxon>Endopterygota</taxon>
        <taxon>Lepidoptera</taxon>
        <taxon>Glossata</taxon>
        <taxon>Ditrysia</taxon>
        <taxon>Pyraloidea</taxon>
        <taxon>Crambidae</taxon>
        <taxon>Crambinae</taxon>
        <taxon>Chilo</taxon>
    </lineage>
</organism>
<feature type="compositionally biased region" description="Basic and acidic residues" evidence="1">
    <location>
        <begin position="634"/>
        <end position="646"/>
    </location>
</feature>
<feature type="compositionally biased region" description="Polar residues" evidence="1">
    <location>
        <begin position="488"/>
        <end position="501"/>
    </location>
</feature>
<feature type="compositionally biased region" description="Basic and acidic residues" evidence="1">
    <location>
        <begin position="656"/>
        <end position="671"/>
    </location>
</feature>
<evidence type="ECO:0000256" key="2">
    <source>
        <dbReference type="SAM" id="SignalP"/>
    </source>
</evidence>
<reference evidence="3" key="1">
    <citation type="submission" date="2021-12" db="EMBL/GenBank/DDBJ databases">
        <authorList>
            <person name="King R."/>
        </authorList>
    </citation>
    <scope>NUCLEOTIDE SEQUENCE</scope>
</reference>
<feature type="compositionally biased region" description="Basic and acidic residues" evidence="1">
    <location>
        <begin position="176"/>
        <end position="200"/>
    </location>
</feature>
<keyword evidence="2" id="KW-0732">Signal</keyword>
<protein>
    <submittedName>
        <fullName evidence="3">Uncharacterized protein</fullName>
    </submittedName>
</protein>
<gene>
    <name evidence="3" type="ORF">CHILSU_LOCUS699</name>
</gene>
<keyword evidence="4" id="KW-1185">Reference proteome</keyword>
<feature type="compositionally biased region" description="Basic and acidic residues" evidence="1">
    <location>
        <begin position="210"/>
        <end position="252"/>
    </location>
</feature>
<dbReference type="InterPro" id="IPR031959">
    <property type="entry name" value="DUF4779"/>
</dbReference>
<name>A0ABN8L4V3_CHISP</name>
<feature type="compositionally biased region" description="Basic residues" evidence="1">
    <location>
        <begin position="410"/>
        <end position="422"/>
    </location>
</feature>
<evidence type="ECO:0000313" key="3">
    <source>
        <dbReference type="EMBL" id="CAH2979943.1"/>
    </source>
</evidence>
<feature type="compositionally biased region" description="Basic and acidic residues" evidence="1">
    <location>
        <begin position="688"/>
        <end position="707"/>
    </location>
</feature>
<feature type="compositionally biased region" description="Low complexity" evidence="1">
    <location>
        <begin position="451"/>
        <end position="487"/>
    </location>
</feature>
<feature type="compositionally biased region" description="Basic residues" evidence="1">
    <location>
        <begin position="316"/>
        <end position="328"/>
    </location>
</feature>
<feature type="compositionally biased region" description="Basic and acidic residues" evidence="1">
    <location>
        <begin position="503"/>
        <end position="599"/>
    </location>
</feature>
<feature type="compositionally biased region" description="Basic and acidic residues" evidence="1">
    <location>
        <begin position="608"/>
        <end position="624"/>
    </location>
</feature>